<dbReference type="EMBL" id="WJXA01000437">
    <property type="protein sequence ID" value="KAF7112723.1"/>
    <property type="molecule type" value="Genomic_DNA"/>
</dbReference>
<protein>
    <submittedName>
        <fullName evidence="2">Uncharacterized protein</fullName>
    </submittedName>
</protein>
<sequence>MGSSMEQYLGRSTPQCRNMRNARGAEPTLDQCALHPVKSSSKRNQRTQKRLPLPRPKTAAASPPPPPNPSTTTRVAGTSDLGKKWKERALNNQNRGGGKNLCTKTPKKAPNQKIGREKPHELAKWFGAAGF</sequence>
<comment type="caution">
    <text evidence="2">The sequence shown here is derived from an EMBL/GenBank/DDBJ whole genome shotgun (WGS) entry which is preliminary data.</text>
</comment>
<evidence type="ECO:0000256" key="1">
    <source>
        <dbReference type="SAM" id="MobiDB-lite"/>
    </source>
</evidence>
<keyword evidence="3" id="KW-1185">Reference proteome</keyword>
<dbReference type="Proteomes" id="UP000626092">
    <property type="component" value="Unassembled WGS sequence"/>
</dbReference>
<feature type="compositionally biased region" description="Basic residues" evidence="1">
    <location>
        <begin position="40"/>
        <end position="49"/>
    </location>
</feature>
<evidence type="ECO:0000313" key="3">
    <source>
        <dbReference type="Proteomes" id="UP000626092"/>
    </source>
</evidence>
<reference evidence="2" key="1">
    <citation type="submission" date="2019-11" db="EMBL/GenBank/DDBJ databases">
        <authorList>
            <person name="Liu Y."/>
            <person name="Hou J."/>
            <person name="Li T.-Q."/>
            <person name="Guan C.-H."/>
            <person name="Wu X."/>
            <person name="Wu H.-Z."/>
            <person name="Ling F."/>
            <person name="Zhang R."/>
            <person name="Shi X.-G."/>
            <person name="Ren J.-P."/>
            <person name="Chen E.-F."/>
            <person name="Sun J.-M."/>
        </authorList>
    </citation>
    <scope>NUCLEOTIDE SEQUENCE</scope>
    <source>
        <strain evidence="2">Adult_tree_wgs_1</strain>
        <tissue evidence="2">Leaves</tissue>
    </source>
</reference>
<feature type="region of interest" description="Disordered" evidence="1">
    <location>
        <begin position="1"/>
        <end position="119"/>
    </location>
</feature>
<name>A0A834FUU1_RHOSS</name>
<proteinExistence type="predicted"/>
<dbReference type="OrthoDB" id="1807445at2759"/>
<dbReference type="AlphaFoldDB" id="A0A834FUU1"/>
<feature type="compositionally biased region" description="Polar residues" evidence="1">
    <location>
        <begin position="1"/>
        <end position="18"/>
    </location>
</feature>
<accession>A0A834FUU1</accession>
<evidence type="ECO:0000313" key="2">
    <source>
        <dbReference type="EMBL" id="KAF7112723.1"/>
    </source>
</evidence>
<gene>
    <name evidence="2" type="ORF">RHSIM_RhsimUnG0198600</name>
</gene>
<organism evidence="2 3">
    <name type="scientific">Rhododendron simsii</name>
    <name type="common">Sims's rhododendron</name>
    <dbReference type="NCBI Taxonomy" id="118357"/>
    <lineage>
        <taxon>Eukaryota</taxon>
        <taxon>Viridiplantae</taxon>
        <taxon>Streptophyta</taxon>
        <taxon>Embryophyta</taxon>
        <taxon>Tracheophyta</taxon>
        <taxon>Spermatophyta</taxon>
        <taxon>Magnoliopsida</taxon>
        <taxon>eudicotyledons</taxon>
        <taxon>Gunneridae</taxon>
        <taxon>Pentapetalae</taxon>
        <taxon>asterids</taxon>
        <taxon>Ericales</taxon>
        <taxon>Ericaceae</taxon>
        <taxon>Ericoideae</taxon>
        <taxon>Rhodoreae</taxon>
        <taxon>Rhododendron</taxon>
    </lineage>
</organism>